<keyword evidence="2" id="KW-1185">Reference proteome</keyword>
<dbReference type="Gramene" id="scaffold_100972.1">
    <property type="protein sequence ID" value="scaffold_100972.1"/>
    <property type="gene ID" value="scaffold_100972.1"/>
</dbReference>
<accession>D7KJP5</accession>
<sequence length="49" mass="5601">MIAQDIAKSVTRDGRLTSYLSIGGPVWLLSRIEEDNMFRISSTAFFFIF</sequence>
<evidence type="ECO:0000313" key="2">
    <source>
        <dbReference type="Proteomes" id="UP000008694"/>
    </source>
</evidence>
<gene>
    <name evidence="1" type="ORF">ARALYDRAFT_888178</name>
</gene>
<evidence type="ECO:0000313" key="1">
    <source>
        <dbReference type="EMBL" id="EFH68760.1"/>
    </source>
</evidence>
<name>D7KJP5_ARALL</name>
<dbReference type="EMBL" id="GL348713">
    <property type="protein sequence ID" value="EFH68760.1"/>
    <property type="molecule type" value="Genomic_DNA"/>
</dbReference>
<dbReference type="AlphaFoldDB" id="D7KJP5"/>
<reference evidence="2" key="1">
    <citation type="journal article" date="2011" name="Nat. Genet.">
        <title>The Arabidopsis lyrata genome sequence and the basis of rapid genome size change.</title>
        <authorList>
            <person name="Hu T.T."/>
            <person name="Pattyn P."/>
            <person name="Bakker E.G."/>
            <person name="Cao J."/>
            <person name="Cheng J.-F."/>
            <person name="Clark R.M."/>
            <person name="Fahlgren N."/>
            <person name="Fawcett J.A."/>
            <person name="Grimwood J."/>
            <person name="Gundlach H."/>
            <person name="Haberer G."/>
            <person name="Hollister J.D."/>
            <person name="Ossowski S."/>
            <person name="Ottilar R.P."/>
            <person name="Salamov A.A."/>
            <person name="Schneeberger K."/>
            <person name="Spannagl M."/>
            <person name="Wang X."/>
            <person name="Yang L."/>
            <person name="Nasrallah M.E."/>
            <person name="Bergelson J."/>
            <person name="Carrington J.C."/>
            <person name="Gaut B.S."/>
            <person name="Schmutz J."/>
            <person name="Mayer K.F.X."/>
            <person name="Van de Peer Y."/>
            <person name="Grigoriev I.V."/>
            <person name="Nordborg M."/>
            <person name="Weigel D."/>
            <person name="Guo Y.-L."/>
        </authorList>
    </citation>
    <scope>NUCLEOTIDE SEQUENCE [LARGE SCALE GENOMIC DNA]</scope>
    <source>
        <strain evidence="2">cv. MN47</strain>
    </source>
</reference>
<dbReference type="HOGENOM" id="CLU_3144715_0_0_1"/>
<protein>
    <submittedName>
        <fullName evidence="1">Uncharacterized protein</fullName>
    </submittedName>
</protein>
<dbReference type="Proteomes" id="UP000008694">
    <property type="component" value="Unassembled WGS sequence"/>
</dbReference>
<proteinExistence type="predicted"/>
<organism evidence="2">
    <name type="scientific">Arabidopsis lyrata subsp. lyrata</name>
    <name type="common">Lyre-leaved rock-cress</name>
    <dbReference type="NCBI Taxonomy" id="81972"/>
    <lineage>
        <taxon>Eukaryota</taxon>
        <taxon>Viridiplantae</taxon>
        <taxon>Streptophyta</taxon>
        <taxon>Embryophyta</taxon>
        <taxon>Tracheophyta</taxon>
        <taxon>Spermatophyta</taxon>
        <taxon>Magnoliopsida</taxon>
        <taxon>eudicotyledons</taxon>
        <taxon>Gunneridae</taxon>
        <taxon>Pentapetalae</taxon>
        <taxon>rosids</taxon>
        <taxon>malvids</taxon>
        <taxon>Brassicales</taxon>
        <taxon>Brassicaceae</taxon>
        <taxon>Camelineae</taxon>
        <taxon>Arabidopsis</taxon>
    </lineage>
</organism>